<evidence type="ECO:0000313" key="1">
    <source>
        <dbReference type="EMBL" id="CRK97295.1"/>
    </source>
</evidence>
<gene>
    <name evidence="1" type="ORF">CLUMA_CG010690</name>
</gene>
<organism evidence="1 2">
    <name type="scientific">Clunio marinus</name>
    <dbReference type="NCBI Taxonomy" id="568069"/>
    <lineage>
        <taxon>Eukaryota</taxon>
        <taxon>Metazoa</taxon>
        <taxon>Ecdysozoa</taxon>
        <taxon>Arthropoda</taxon>
        <taxon>Hexapoda</taxon>
        <taxon>Insecta</taxon>
        <taxon>Pterygota</taxon>
        <taxon>Neoptera</taxon>
        <taxon>Endopterygota</taxon>
        <taxon>Diptera</taxon>
        <taxon>Nematocera</taxon>
        <taxon>Chironomoidea</taxon>
        <taxon>Chironomidae</taxon>
        <taxon>Clunio</taxon>
    </lineage>
</organism>
<evidence type="ECO:0000313" key="2">
    <source>
        <dbReference type="Proteomes" id="UP000183832"/>
    </source>
</evidence>
<accession>A0A1J1IAI5</accession>
<dbReference type="AlphaFoldDB" id="A0A1J1IAI5"/>
<proteinExistence type="predicted"/>
<dbReference type="Proteomes" id="UP000183832">
    <property type="component" value="Unassembled WGS sequence"/>
</dbReference>
<name>A0A1J1IAI5_9DIPT</name>
<sequence length="82" mass="9595">MNHIKLKAIYSFRSEQNKSGRLENGKHCLETFKNRKNNFIGKAIQMFMKQLKYSKVDACYVWRVTSGQKTLIFQASYNCSGH</sequence>
<dbReference type="EMBL" id="CVRI01000047">
    <property type="protein sequence ID" value="CRK97295.1"/>
    <property type="molecule type" value="Genomic_DNA"/>
</dbReference>
<reference evidence="1 2" key="1">
    <citation type="submission" date="2015-04" db="EMBL/GenBank/DDBJ databases">
        <authorList>
            <person name="Syromyatnikov M.Y."/>
            <person name="Popov V.N."/>
        </authorList>
    </citation>
    <scope>NUCLEOTIDE SEQUENCE [LARGE SCALE GENOMIC DNA]</scope>
</reference>
<protein>
    <submittedName>
        <fullName evidence="1">CLUMA_CG010690, isoform A</fullName>
    </submittedName>
</protein>
<keyword evidence="2" id="KW-1185">Reference proteome</keyword>